<gene>
    <name evidence="3" type="ORF">DL89DRAFT_299119</name>
</gene>
<keyword evidence="1" id="KW-1133">Transmembrane helix</keyword>
<keyword evidence="4" id="KW-1185">Reference proteome</keyword>
<dbReference type="AlphaFoldDB" id="A0A1Y1WJH5"/>
<dbReference type="Gene3D" id="1.10.167.10">
    <property type="entry name" value="Regulator of G-protein Signalling 4, domain 2"/>
    <property type="match status" value="1"/>
</dbReference>
<dbReference type="PROSITE" id="PS50132">
    <property type="entry name" value="RGS"/>
    <property type="match status" value="1"/>
</dbReference>
<comment type="caution">
    <text evidence="3">The sequence shown here is derived from an EMBL/GenBank/DDBJ whole genome shotgun (WGS) entry which is preliminary data.</text>
</comment>
<dbReference type="EMBL" id="MCFD01000001">
    <property type="protein sequence ID" value="ORX73730.1"/>
    <property type="molecule type" value="Genomic_DNA"/>
</dbReference>
<feature type="transmembrane region" description="Helical" evidence="1">
    <location>
        <begin position="296"/>
        <end position="316"/>
    </location>
</feature>
<evidence type="ECO:0000256" key="1">
    <source>
        <dbReference type="SAM" id="Phobius"/>
    </source>
</evidence>
<evidence type="ECO:0000313" key="3">
    <source>
        <dbReference type="EMBL" id="ORX73730.1"/>
    </source>
</evidence>
<sequence length="559" mass="62666">MASDPTSSIPEWEVGTTNFKVRAGVMFGCYILYTLYVVVTTVMFYRLSRDPNSELSKRSVKLVFIQIIGCFIVGSLGAIGTALNTWACFPKLWMFNIGFVVLISSLTARGVQLIVASNIHSLSGQLQQKDKAISKAMALTIGEQLAWPPSFNSRKAGQDGYAQRVSEFSCDADGQTLVDMLQKRLQRYRRLGRFVTDRAMMCYIGIMTLILNKEYSISPVSTQCSFIWGLLPVFGIVAVFVLVISPVLLIKIWRFKDAFGIRNDLIICVVAGFICIVFSLIWELEMPTVRKIWSGLFFMWAATILVHTSSVAIPLYRAMRHSKILELEMIHGDSLGTSTMFFLGAKLTTDSKVPRKTRQAEFKQILDDPSAYSRFREFAATCFSSELTGFIDEYRLLKDATIAALGSQDELSSGINSSIRTLTPAYMDSETFASAEHLPELPHLSRETDGKCNAIGRVPLDPTASPMVSILEAVQVYYPNLDIDESTVFPSAAMDMLVSIFSVYLNPRSPMGLNVSQVVMSRVQEHLYQDIIPLTILDEIKEEVMHMLYADIYTRYCRL</sequence>
<dbReference type="InterPro" id="IPR036305">
    <property type="entry name" value="RGS_sf"/>
</dbReference>
<accession>A0A1Y1WJH5</accession>
<organism evidence="3 4">
    <name type="scientific">Linderina pennispora</name>
    <dbReference type="NCBI Taxonomy" id="61395"/>
    <lineage>
        <taxon>Eukaryota</taxon>
        <taxon>Fungi</taxon>
        <taxon>Fungi incertae sedis</taxon>
        <taxon>Zoopagomycota</taxon>
        <taxon>Kickxellomycotina</taxon>
        <taxon>Kickxellomycetes</taxon>
        <taxon>Kickxellales</taxon>
        <taxon>Kickxellaceae</taxon>
        <taxon>Linderina</taxon>
    </lineage>
</organism>
<feature type="transmembrane region" description="Helical" evidence="1">
    <location>
        <begin position="25"/>
        <end position="47"/>
    </location>
</feature>
<dbReference type="InterPro" id="IPR044926">
    <property type="entry name" value="RGS_subdomain_2"/>
</dbReference>
<feature type="transmembrane region" description="Helical" evidence="1">
    <location>
        <begin position="191"/>
        <end position="211"/>
    </location>
</feature>
<dbReference type="GeneID" id="63807451"/>
<dbReference type="SUPFAM" id="SSF48097">
    <property type="entry name" value="Regulator of G-protein signaling, RGS"/>
    <property type="match status" value="1"/>
</dbReference>
<name>A0A1Y1WJH5_9FUNG</name>
<dbReference type="OrthoDB" id="196547at2759"/>
<feature type="transmembrane region" description="Helical" evidence="1">
    <location>
        <begin position="226"/>
        <end position="253"/>
    </location>
</feature>
<keyword evidence="1" id="KW-0472">Membrane</keyword>
<dbReference type="InterPro" id="IPR016137">
    <property type="entry name" value="RGS"/>
</dbReference>
<feature type="transmembrane region" description="Helical" evidence="1">
    <location>
        <begin position="59"/>
        <end position="80"/>
    </location>
</feature>
<dbReference type="STRING" id="61395.A0A1Y1WJH5"/>
<feature type="transmembrane region" description="Helical" evidence="1">
    <location>
        <begin position="92"/>
        <end position="111"/>
    </location>
</feature>
<evidence type="ECO:0000259" key="2">
    <source>
        <dbReference type="PROSITE" id="PS50132"/>
    </source>
</evidence>
<proteinExistence type="predicted"/>
<evidence type="ECO:0000313" key="4">
    <source>
        <dbReference type="Proteomes" id="UP000193922"/>
    </source>
</evidence>
<feature type="domain" description="RGS" evidence="2">
    <location>
        <begin position="361"/>
        <end position="556"/>
    </location>
</feature>
<reference evidence="3 4" key="1">
    <citation type="submission" date="2016-07" db="EMBL/GenBank/DDBJ databases">
        <title>Pervasive Adenine N6-methylation of Active Genes in Fungi.</title>
        <authorList>
            <consortium name="DOE Joint Genome Institute"/>
            <person name="Mondo S.J."/>
            <person name="Dannebaum R.O."/>
            <person name="Kuo R.C."/>
            <person name="Labutti K."/>
            <person name="Haridas S."/>
            <person name="Kuo A."/>
            <person name="Salamov A."/>
            <person name="Ahrendt S.R."/>
            <person name="Lipzen A."/>
            <person name="Sullivan W."/>
            <person name="Andreopoulos W.B."/>
            <person name="Clum A."/>
            <person name="Lindquist E."/>
            <person name="Daum C."/>
            <person name="Ramamoorthy G.K."/>
            <person name="Gryganskyi A."/>
            <person name="Culley D."/>
            <person name="Magnuson J.K."/>
            <person name="James T.Y."/>
            <person name="O'Malley M.A."/>
            <person name="Stajich J.E."/>
            <person name="Spatafora J.W."/>
            <person name="Visel A."/>
            <person name="Grigoriev I.V."/>
        </authorList>
    </citation>
    <scope>NUCLEOTIDE SEQUENCE [LARGE SCALE GENOMIC DNA]</scope>
    <source>
        <strain evidence="3 4">ATCC 12442</strain>
    </source>
</reference>
<feature type="transmembrane region" description="Helical" evidence="1">
    <location>
        <begin position="265"/>
        <end position="284"/>
    </location>
</feature>
<protein>
    <recommendedName>
        <fullName evidence="2">RGS domain-containing protein</fullName>
    </recommendedName>
</protein>
<keyword evidence="1" id="KW-0812">Transmembrane</keyword>
<dbReference type="Proteomes" id="UP000193922">
    <property type="component" value="Unassembled WGS sequence"/>
</dbReference>
<dbReference type="RefSeq" id="XP_040746941.1">
    <property type="nucleotide sequence ID" value="XM_040890803.1"/>
</dbReference>